<reference evidence="1 2" key="1">
    <citation type="submission" date="2021-07" db="EMBL/GenBank/DDBJ databases">
        <authorList>
            <person name="Palmer J.M."/>
        </authorList>
    </citation>
    <scope>NUCLEOTIDE SEQUENCE [LARGE SCALE GENOMIC DNA]</scope>
    <source>
        <strain evidence="1 2">AT_MEX2019</strain>
        <tissue evidence="1">Muscle</tissue>
    </source>
</reference>
<sequence>MVLERRALAGYLGTVKGQKWSGFMTNGYHRSILQMTWFCWLSLAKTYSMHWGGSRSSAKRQESSRISLSKSKAMVLNQKWVACPHQVRGEFLPHSKEYLGVLFRSEVKM</sequence>
<accession>A0ABU7CIE2</accession>
<evidence type="ECO:0000313" key="2">
    <source>
        <dbReference type="Proteomes" id="UP001345963"/>
    </source>
</evidence>
<keyword evidence="2" id="KW-1185">Reference proteome</keyword>
<evidence type="ECO:0000313" key="1">
    <source>
        <dbReference type="EMBL" id="MED6262698.1"/>
    </source>
</evidence>
<gene>
    <name evidence="1" type="ORF">ATANTOWER_024214</name>
</gene>
<proteinExistence type="predicted"/>
<comment type="caution">
    <text evidence="1">The sequence shown here is derived from an EMBL/GenBank/DDBJ whole genome shotgun (WGS) entry which is preliminary data.</text>
</comment>
<name>A0ABU7CIE2_9TELE</name>
<organism evidence="1 2">
    <name type="scientific">Ataeniobius toweri</name>
    <dbReference type="NCBI Taxonomy" id="208326"/>
    <lineage>
        <taxon>Eukaryota</taxon>
        <taxon>Metazoa</taxon>
        <taxon>Chordata</taxon>
        <taxon>Craniata</taxon>
        <taxon>Vertebrata</taxon>
        <taxon>Euteleostomi</taxon>
        <taxon>Actinopterygii</taxon>
        <taxon>Neopterygii</taxon>
        <taxon>Teleostei</taxon>
        <taxon>Neoteleostei</taxon>
        <taxon>Acanthomorphata</taxon>
        <taxon>Ovalentaria</taxon>
        <taxon>Atherinomorphae</taxon>
        <taxon>Cyprinodontiformes</taxon>
        <taxon>Goodeidae</taxon>
        <taxon>Ataeniobius</taxon>
    </lineage>
</organism>
<dbReference type="EMBL" id="JAHUTI010093976">
    <property type="protein sequence ID" value="MED6262698.1"/>
    <property type="molecule type" value="Genomic_DNA"/>
</dbReference>
<protein>
    <submittedName>
        <fullName evidence="1">Uncharacterized protein</fullName>
    </submittedName>
</protein>
<dbReference type="Proteomes" id="UP001345963">
    <property type="component" value="Unassembled WGS sequence"/>
</dbReference>